<feature type="compositionally biased region" description="Polar residues" evidence="2">
    <location>
        <begin position="390"/>
        <end position="403"/>
    </location>
</feature>
<feature type="compositionally biased region" description="Basic and acidic residues" evidence="2">
    <location>
        <begin position="1274"/>
        <end position="1286"/>
    </location>
</feature>
<evidence type="ECO:0000313" key="5">
    <source>
        <dbReference type="Proteomes" id="UP000198282"/>
    </source>
</evidence>
<sequence>MAWVTKLGPSISQVDYRLTEGAGCRHEHLGEHQGDAQMAYRLTDERGLMWIGEGLRNVGITPGSALTAEQYEAARALMDGRHPESGVVLVEAKKAVDPRAMLGGAPLLQALEQTVAMREMTNVGALLGGNTKMAERAAQLARGVQRKGEAYLVSYEDARKLARAAALDLSNVYEGEQLAEARRWRKARVRVGNRGYDLTMDMTKSVSALHGLSAPAVAAVVEKVFAESVIETVAAVEGWVAYGQRGRQGRGRLAKRTDSSGLLGWVMWHRTARPVDGQAPDPHLHAHVQIANMVHGTDGKWSAVAAGGRDLHRHAHAADALVKARVRRRLTEDLGVRWERDPVTAAWEIAGIGEAMRTRFSKRDGQVKAMLADHGMDYDATHQHARRVASATSRQPKQSSTAGADSLVANWHAQCAADGIDAAAELAACLHPGEGLPQRPGAEEIAAWIWREGAGLTSHTKMVSRADVLAAVIDACPDGVTDLAEAETLTDEVLEFGPAVRLPDAGASHLVNSARYTSADIIDAEQQTLHITRARYDEGVAVLDTDVAELAIGAFEVGYAFTFSLSQRQVLQRFLCAGHGVDALIGVAGAGKTTIMAAARSAWESRGLVVAGAATAAVAAANLSAESGIGARTIAAWLMHIADPERPGLDGVDVLVIDEAAMVDDRDLAALLSEAQRTGTKVVAIGDPLQLRAVGVGGTFAAIHRQTGGLVLEENRRQRDPIERRALQLWREGERGEALHTFSQGGRIHAGRDATDTQAALLADWSSVRTSYGQVHDELAAVLVLAGSNADTERINTAARAIRRQNGELAGPDELYRLPGGRTLALAVGDHVRLRKNDYRSRKSRGKRADVLNGYRGAVVAINADRSVVVQWRRPGADGPVLVEERVSPAYISAGGLSHGTAMTVAAAQGLSSEHALVYGMGLDPHTLYAAMTRDRLSAHLYLPRNVLESDADRARHGEPRNPTEELQRALDAYAATLQGDRADRLITAEPEPIAHRQGQPARSVDRPAHLPATACAQAARALSPSAALLSLVRSRDGIALLSDAELAQRLADLAGRTTTGAASAADADQWMRRLAEHGGGPGEHAVRARRAELAEQLARIQAVETAESSAARLQEAMQALTNGRATTTALRHRARRIEARLGALKSWWPGDRDERTRLRRELVEVRIRVEQVDARNERLRRQGPALQDAAEQAAAAAAGLQAPPRSAWPQIRAQHAHLNGDWGQMLRAARAVDVDDADRAAAQARSRYILLRRELGAAMDESQRCDDLPPDQRQAEHDARAEHIQRHAAATTSSDRPTPTPVMRRSPAAEPYRPPVIGHNGPSQGRGYGR</sequence>
<keyword evidence="1" id="KW-0175">Coiled coil</keyword>
<feature type="region of interest" description="Disordered" evidence="2">
    <location>
        <begin position="1261"/>
        <end position="1331"/>
    </location>
</feature>
<dbReference type="SUPFAM" id="SSF55464">
    <property type="entry name" value="Origin of replication-binding domain, RBD-like"/>
    <property type="match status" value="1"/>
</dbReference>
<dbReference type="NCBIfam" id="NF041492">
    <property type="entry name" value="MobF"/>
    <property type="match status" value="1"/>
</dbReference>
<evidence type="ECO:0000256" key="2">
    <source>
        <dbReference type="SAM" id="MobiDB-lite"/>
    </source>
</evidence>
<keyword evidence="5" id="KW-1185">Reference proteome</keyword>
<evidence type="ECO:0000256" key="1">
    <source>
        <dbReference type="SAM" id="Coils"/>
    </source>
</evidence>
<dbReference type="Proteomes" id="UP000198282">
    <property type="component" value="Unassembled WGS sequence"/>
</dbReference>
<dbReference type="Pfam" id="PF13604">
    <property type="entry name" value="AAA_30"/>
    <property type="match status" value="1"/>
</dbReference>
<name>A0A239P4G9_9ACTN</name>
<feature type="domain" description="TrwC relaxase" evidence="3">
    <location>
        <begin position="39"/>
        <end position="416"/>
    </location>
</feature>
<accession>A0A239P4G9</accession>
<dbReference type="Gene3D" id="2.30.30.940">
    <property type="match status" value="1"/>
</dbReference>
<protein>
    <submittedName>
        <fullName evidence="4">Conjugative relaxase domain-containing protein, TrwC/TraI family</fullName>
    </submittedName>
</protein>
<organism evidence="4 5">
    <name type="scientific">Streptosporangium subroseum</name>
    <dbReference type="NCBI Taxonomy" id="106412"/>
    <lineage>
        <taxon>Bacteria</taxon>
        <taxon>Bacillati</taxon>
        <taxon>Actinomycetota</taxon>
        <taxon>Actinomycetes</taxon>
        <taxon>Streptosporangiales</taxon>
        <taxon>Streptosporangiaceae</taxon>
        <taxon>Streptosporangium</taxon>
    </lineage>
</organism>
<proteinExistence type="predicted"/>
<dbReference type="InterPro" id="IPR014862">
    <property type="entry name" value="TrwC"/>
</dbReference>
<dbReference type="Pfam" id="PF08751">
    <property type="entry name" value="TrwC"/>
    <property type="match status" value="1"/>
</dbReference>
<dbReference type="Gene3D" id="3.40.50.300">
    <property type="entry name" value="P-loop containing nucleotide triphosphate hydrolases"/>
    <property type="match status" value="2"/>
</dbReference>
<dbReference type="EMBL" id="FZOD01000086">
    <property type="protein sequence ID" value="SNT61862.1"/>
    <property type="molecule type" value="Genomic_DNA"/>
</dbReference>
<dbReference type="InterPro" id="IPR027417">
    <property type="entry name" value="P-loop_NTPase"/>
</dbReference>
<gene>
    <name evidence="4" type="ORF">SAMN05216276_10862</name>
</gene>
<evidence type="ECO:0000313" key="4">
    <source>
        <dbReference type="EMBL" id="SNT61862.1"/>
    </source>
</evidence>
<dbReference type="RefSeq" id="WP_143653609.1">
    <property type="nucleotide sequence ID" value="NZ_FZOD01000086.1"/>
</dbReference>
<feature type="region of interest" description="Disordered" evidence="2">
    <location>
        <begin position="383"/>
        <end position="404"/>
    </location>
</feature>
<evidence type="ECO:0000259" key="3">
    <source>
        <dbReference type="Pfam" id="PF08751"/>
    </source>
</evidence>
<reference evidence="4 5" key="1">
    <citation type="submission" date="2017-06" db="EMBL/GenBank/DDBJ databases">
        <authorList>
            <person name="Kim H.J."/>
            <person name="Triplett B.A."/>
        </authorList>
    </citation>
    <scope>NUCLEOTIDE SEQUENCE [LARGE SCALE GENOMIC DNA]</scope>
    <source>
        <strain evidence="4 5">CGMCC 4.2132</strain>
    </source>
</reference>
<feature type="coiled-coil region" evidence="1">
    <location>
        <begin position="1156"/>
        <end position="1183"/>
    </location>
</feature>
<dbReference type="OrthoDB" id="4524286at2"/>
<dbReference type="SUPFAM" id="SSF52540">
    <property type="entry name" value="P-loop containing nucleoside triphosphate hydrolases"/>
    <property type="match status" value="2"/>
</dbReference>